<keyword evidence="2" id="KW-0812">Transmembrane</keyword>
<reference evidence="5" key="1">
    <citation type="journal article" date="2010" name="Science">
        <title>Signatures of adaptation to obligate biotrophy in the Hyaloperonospora arabidopsidis genome.</title>
        <authorList>
            <person name="Baxter L."/>
            <person name="Tripathy S."/>
            <person name="Ishaque N."/>
            <person name="Boot N."/>
            <person name="Cabral A."/>
            <person name="Kemen E."/>
            <person name="Thines M."/>
            <person name="Ah-Fong A."/>
            <person name="Anderson R."/>
            <person name="Badejoko W."/>
            <person name="Bittner-Eddy P."/>
            <person name="Boore J.L."/>
            <person name="Chibucos M.C."/>
            <person name="Coates M."/>
            <person name="Dehal P."/>
            <person name="Delehaunty K."/>
            <person name="Dong S."/>
            <person name="Downton P."/>
            <person name="Dumas B."/>
            <person name="Fabro G."/>
            <person name="Fronick C."/>
            <person name="Fuerstenberg S.I."/>
            <person name="Fulton L."/>
            <person name="Gaulin E."/>
            <person name="Govers F."/>
            <person name="Hughes L."/>
            <person name="Humphray S."/>
            <person name="Jiang R.H."/>
            <person name="Judelson H."/>
            <person name="Kamoun S."/>
            <person name="Kyung K."/>
            <person name="Meijer H."/>
            <person name="Minx P."/>
            <person name="Morris P."/>
            <person name="Nelson J."/>
            <person name="Phuntumart V."/>
            <person name="Qutob D."/>
            <person name="Rehmany A."/>
            <person name="Rougon-Cardoso A."/>
            <person name="Ryden P."/>
            <person name="Torto-Alalibo T."/>
            <person name="Studholme D."/>
            <person name="Wang Y."/>
            <person name="Win J."/>
            <person name="Wood J."/>
            <person name="Clifton S.W."/>
            <person name="Rogers J."/>
            <person name="Van den Ackerveken G."/>
            <person name="Jones J.D."/>
            <person name="McDowell J.M."/>
            <person name="Beynon J."/>
            <person name="Tyler B.M."/>
        </authorList>
    </citation>
    <scope>NUCLEOTIDE SEQUENCE [LARGE SCALE GENOMIC DNA]</scope>
    <source>
        <strain evidence="5">Emoy2</strain>
    </source>
</reference>
<evidence type="ECO:0000256" key="2">
    <source>
        <dbReference type="SAM" id="Phobius"/>
    </source>
</evidence>
<dbReference type="SUPFAM" id="SSF53474">
    <property type="entry name" value="alpha/beta-Hydrolases"/>
    <property type="match status" value="1"/>
</dbReference>
<dbReference type="eggNOG" id="ENOG502QST7">
    <property type="taxonomic scope" value="Eukaryota"/>
</dbReference>
<feature type="domain" description="AB hydrolase-1" evidence="3">
    <location>
        <begin position="220"/>
        <end position="373"/>
    </location>
</feature>
<dbReference type="InterPro" id="IPR000073">
    <property type="entry name" value="AB_hydrolase_1"/>
</dbReference>
<evidence type="ECO:0000256" key="1">
    <source>
        <dbReference type="SAM" id="MobiDB-lite"/>
    </source>
</evidence>
<dbReference type="OMA" id="AYRFHRC"/>
<keyword evidence="5" id="KW-1185">Reference proteome</keyword>
<reference evidence="4" key="2">
    <citation type="submission" date="2015-06" db="UniProtKB">
        <authorList>
            <consortium name="EnsemblProtists"/>
        </authorList>
    </citation>
    <scope>IDENTIFICATION</scope>
    <source>
        <strain evidence="4">Emoy2</strain>
    </source>
</reference>
<feature type="region of interest" description="Disordered" evidence="1">
    <location>
        <begin position="705"/>
        <end position="730"/>
    </location>
</feature>
<keyword evidence="2" id="KW-1133">Transmembrane helix</keyword>
<evidence type="ECO:0000259" key="3">
    <source>
        <dbReference type="Pfam" id="PF00561"/>
    </source>
</evidence>
<proteinExistence type="predicted"/>
<name>M4BEX9_HYAAE</name>
<dbReference type="AlphaFoldDB" id="M4BEX9"/>
<organism evidence="4 5">
    <name type="scientific">Hyaloperonospora arabidopsidis (strain Emoy2)</name>
    <name type="common">Downy mildew agent</name>
    <name type="synonym">Peronospora arabidopsidis</name>
    <dbReference type="NCBI Taxonomy" id="559515"/>
    <lineage>
        <taxon>Eukaryota</taxon>
        <taxon>Sar</taxon>
        <taxon>Stramenopiles</taxon>
        <taxon>Oomycota</taxon>
        <taxon>Peronosporomycetes</taxon>
        <taxon>Peronosporales</taxon>
        <taxon>Peronosporaceae</taxon>
        <taxon>Hyaloperonospora</taxon>
    </lineage>
</organism>
<keyword evidence="2" id="KW-0472">Membrane</keyword>
<sequence length="828" mass="89893">MCSGSSASRSLSFSLPSSFTCSEHKSDDDSNPSDHCNINNNHNHNNPRRQSSSAAVPPSSSDQVIELSVSSEELLRWRRRHQQQAQTEPMPWPGRTRSVLRRYSPLVPPVALLIALVVLLVQDHADGLDPPDWSDPSVMHWTSCSLDNPVATANNLSAHCAILMMPLCYEGACEHEQDNATIAVSFKRIGASSNSVSTRTLWYLPDRPDLQTREDVELQMTLLFEDLDQDVDIYTLDMRGTGNSTALACRSSIDESPLQTAIFARNNGVLEVRDVQVCVSKLRDLGYSDLGAFSLASASRDIEEVLRRFQPDSQAVVYALGHGSLVAQHLMHRNVSKVLGYVLDGALGSSEGAADSAELRSVPYRISRSDEDFGEVAADFLAWCQRDGDCSMMFSNVTSTTTIRARLVEVYSRLDSDTTSVCATILTDIETSRRGNSATSTGTTPPSYLLRQLLGLMTMSKVLWPFIPVVVYRFLRCGAEDLSLLTRFVTSTFAIDSNGNTPDLLYAIQAFSELWESPSPDQILLTERFTDQAISSGRIYTQPEAFCLFTGSISDACLTTSSSTSSRLSPVGGTLSYAVKPMNTSAIALSSASVLLLSGGLDVVSPPKYSSGLFDSIQTGNKALLVSPYSKHGVVQNALSSNGEACGRQVLASYILAGGNLSGYDASCMAMLAIPSLAISQTLSQLVLGVDDAYDGMLVNTDSSSSLSNSSSAGVNPNSGSQDNLTAPSSTLDELQRQISTLENSRQRYEIALIVVASVLGAVLVLYAVVMFYRHLQKQQRTRDDLATLRRMRGDGDSEVELMGSVYLLSTSPRQEQTQMVEDRAWSG</sequence>
<feature type="compositionally biased region" description="Polar residues" evidence="1">
    <location>
        <begin position="713"/>
        <end position="730"/>
    </location>
</feature>
<dbReference type="EnsemblProtists" id="HpaT804847">
    <property type="protein sequence ID" value="HpaP804847"/>
    <property type="gene ID" value="HpaG804847"/>
</dbReference>
<dbReference type="STRING" id="559515.M4BEX9"/>
<dbReference type="HOGENOM" id="CLU_017880_1_0_1"/>
<feature type="transmembrane region" description="Helical" evidence="2">
    <location>
        <begin position="751"/>
        <end position="773"/>
    </location>
</feature>
<dbReference type="InterPro" id="IPR029058">
    <property type="entry name" value="AB_hydrolase_fold"/>
</dbReference>
<dbReference type="EMBL" id="JH598187">
    <property type="status" value="NOT_ANNOTATED_CDS"/>
    <property type="molecule type" value="Genomic_DNA"/>
</dbReference>
<feature type="compositionally biased region" description="Low complexity" evidence="1">
    <location>
        <begin position="35"/>
        <end position="63"/>
    </location>
</feature>
<evidence type="ECO:0000313" key="5">
    <source>
        <dbReference type="Proteomes" id="UP000011713"/>
    </source>
</evidence>
<feature type="region of interest" description="Disordered" evidence="1">
    <location>
        <begin position="1"/>
        <end position="63"/>
    </location>
</feature>
<accession>M4BEX9</accession>
<evidence type="ECO:0000313" key="4">
    <source>
        <dbReference type="EnsemblProtists" id="HpaP804847"/>
    </source>
</evidence>
<dbReference type="Gene3D" id="3.40.50.1820">
    <property type="entry name" value="alpha/beta hydrolase"/>
    <property type="match status" value="1"/>
</dbReference>
<dbReference type="InParanoid" id="M4BEX9"/>
<dbReference type="Proteomes" id="UP000011713">
    <property type="component" value="Unassembled WGS sequence"/>
</dbReference>
<feature type="compositionally biased region" description="Low complexity" evidence="1">
    <location>
        <begin position="1"/>
        <end position="21"/>
    </location>
</feature>
<protein>
    <recommendedName>
        <fullName evidence="3">AB hydrolase-1 domain-containing protein</fullName>
    </recommendedName>
</protein>
<dbReference type="Pfam" id="PF00561">
    <property type="entry name" value="Abhydrolase_1"/>
    <property type="match status" value="1"/>
</dbReference>
<dbReference type="VEuPathDB" id="FungiDB:HpaG804847"/>